<feature type="non-terminal residue" evidence="1">
    <location>
        <position position="1"/>
    </location>
</feature>
<name>X6LT51_RETFI</name>
<evidence type="ECO:0000313" key="1">
    <source>
        <dbReference type="EMBL" id="ETO03880.1"/>
    </source>
</evidence>
<protein>
    <submittedName>
        <fullName evidence="1">Uncharacterized protein</fullName>
    </submittedName>
</protein>
<reference evidence="1 2" key="1">
    <citation type="journal article" date="2013" name="Curr. Biol.">
        <title>The Genome of the Foraminiferan Reticulomyxa filosa.</title>
        <authorList>
            <person name="Glockner G."/>
            <person name="Hulsmann N."/>
            <person name="Schleicher M."/>
            <person name="Noegel A.A."/>
            <person name="Eichinger L."/>
            <person name="Gallinger C."/>
            <person name="Pawlowski J."/>
            <person name="Sierra R."/>
            <person name="Euteneuer U."/>
            <person name="Pillet L."/>
            <person name="Moustafa A."/>
            <person name="Platzer M."/>
            <person name="Groth M."/>
            <person name="Szafranski K."/>
            <person name="Schliwa M."/>
        </authorList>
    </citation>
    <scope>NUCLEOTIDE SEQUENCE [LARGE SCALE GENOMIC DNA]</scope>
</reference>
<evidence type="ECO:0000313" key="2">
    <source>
        <dbReference type="Proteomes" id="UP000023152"/>
    </source>
</evidence>
<dbReference type="AlphaFoldDB" id="X6LT51"/>
<feature type="non-terminal residue" evidence="1">
    <location>
        <position position="134"/>
    </location>
</feature>
<organism evidence="1 2">
    <name type="scientific">Reticulomyxa filosa</name>
    <dbReference type="NCBI Taxonomy" id="46433"/>
    <lineage>
        <taxon>Eukaryota</taxon>
        <taxon>Sar</taxon>
        <taxon>Rhizaria</taxon>
        <taxon>Retaria</taxon>
        <taxon>Foraminifera</taxon>
        <taxon>Monothalamids</taxon>
        <taxon>Reticulomyxidae</taxon>
        <taxon>Reticulomyxa</taxon>
    </lineage>
</organism>
<dbReference type="Proteomes" id="UP000023152">
    <property type="component" value="Unassembled WGS sequence"/>
</dbReference>
<sequence length="134" mass="16266">AQTELMKWLETEQKQLTKLERLERCQQFLFNLLHAVYKTIKKYKTEIYSQINDILGIKYIISTIPSSSNDKTEEQRQKELTQYIFQFYLRKHSTKLLDFYQEKFKDQDKCGQIIQDWIQQNSRNGQFIQFPSLL</sequence>
<keyword evidence="2" id="KW-1185">Reference proteome</keyword>
<dbReference type="EMBL" id="ASPP01031498">
    <property type="protein sequence ID" value="ETO03880.1"/>
    <property type="molecule type" value="Genomic_DNA"/>
</dbReference>
<comment type="caution">
    <text evidence="1">The sequence shown here is derived from an EMBL/GenBank/DDBJ whole genome shotgun (WGS) entry which is preliminary data.</text>
</comment>
<proteinExistence type="predicted"/>
<accession>X6LT51</accession>
<gene>
    <name evidence="1" type="ORF">RFI_33522</name>
</gene>